<dbReference type="SUPFAM" id="SSF47413">
    <property type="entry name" value="lambda repressor-like DNA-binding domains"/>
    <property type="match status" value="1"/>
</dbReference>
<name>A0ABW4Z834_9BACT</name>
<keyword evidence="2" id="KW-1185">Reference proteome</keyword>
<dbReference type="RefSeq" id="WP_377090286.1">
    <property type="nucleotide sequence ID" value="NZ_JBHSJL010000014.1"/>
</dbReference>
<organism evidence="1 2">
    <name type="scientific">Rubritalea tangerina</name>
    <dbReference type="NCBI Taxonomy" id="430798"/>
    <lineage>
        <taxon>Bacteria</taxon>
        <taxon>Pseudomonadati</taxon>
        <taxon>Verrucomicrobiota</taxon>
        <taxon>Verrucomicrobiia</taxon>
        <taxon>Verrucomicrobiales</taxon>
        <taxon>Rubritaleaceae</taxon>
        <taxon>Rubritalea</taxon>
    </lineage>
</organism>
<protein>
    <submittedName>
        <fullName evidence="1">Helix-turn-helix domain-containing protein</fullName>
    </submittedName>
</protein>
<evidence type="ECO:0000313" key="2">
    <source>
        <dbReference type="Proteomes" id="UP001597389"/>
    </source>
</evidence>
<accession>A0ABW4Z834</accession>
<dbReference type="InterPro" id="IPR010982">
    <property type="entry name" value="Lambda_DNA-bd_dom_sf"/>
</dbReference>
<evidence type="ECO:0000313" key="1">
    <source>
        <dbReference type="EMBL" id="MFD2158143.1"/>
    </source>
</evidence>
<sequence>MENTTYLIDYDVHVPNPRDPEKVEVRTIKVPARLLFEDGPEVLAEGATELIEATKARFMGLMQPGEIKALRTSLLQVKQSRFSELLGLGAKTPSTWENGRERPSRSLNLLLRLIEHYKPSEDILEELHCGFIKPAEENVIPFITADSENRWVGDDVACNELEYSL</sequence>
<proteinExistence type="predicted"/>
<dbReference type="EMBL" id="JBHUJB010000021">
    <property type="protein sequence ID" value="MFD2158143.1"/>
    <property type="molecule type" value="Genomic_DNA"/>
</dbReference>
<comment type="caution">
    <text evidence="1">The sequence shown here is derived from an EMBL/GenBank/DDBJ whole genome shotgun (WGS) entry which is preliminary data.</text>
</comment>
<reference evidence="2" key="1">
    <citation type="journal article" date="2019" name="Int. J. Syst. Evol. Microbiol.">
        <title>The Global Catalogue of Microorganisms (GCM) 10K type strain sequencing project: providing services to taxonomists for standard genome sequencing and annotation.</title>
        <authorList>
            <consortium name="The Broad Institute Genomics Platform"/>
            <consortium name="The Broad Institute Genome Sequencing Center for Infectious Disease"/>
            <person name="Wu L."/>
            <person name="Ma J."/>
        </authorList>
    </citation>
    <scope>NUCLEOTIDE SEQUENCE [LARGE SCALE GENOMIC DNA]</scope>
    <source>
        <strain evidence="2">CCUG 57942</strain>
    </source>
</reference>
<gene>
    <name evidence="1" type="ORF">ACFSW8_04460</name>
</gene>
<dbReference type="Gene3D" id="1.10.260.40">
    <property type="entry name" value="lambda repressor-like DNA-binding domains"/>
    <property type="match status" value="1"/>
</dbReference>
<dbReference type="Proteomes" id="UP001597389">
    <property type="component" value="Unassembled WGS sequence"/>
</dbReference>